<dbReference type="AlphaFoldDB" id="U2EQY0"/>
<dbReference type="GO" id="GO:0016887">
    <property type="term" value="F:ATP hydrolysis activity"/>
    <property type="evidence" value="ECO:0007669"/>
    <property type="project" value="InterPro"/>
</dbReference>
<keyword evidence="6" id="KW-0547">Nucleotide-binding</keyword>
<dbReference type="InterPro" id="IPR051535">
    <property type="entry name" value="Siderophore_ABC-ATPase"/>
</dbReference>
<evidence type="ECO:0000313" key="12">
    <source>
        <dbReference type="EMBL" id="ERJ20452.1"/>
    </source>
</evidence>
<evidence type="ECO:0000256" key="8">
    <source>
        <dbReference type="ARBA" id="ARBA00023004"/>
    </source>
</evidence>
<comment type="subcellular location">
    <subcellularLocation>
        <location evidence="1">Cell membrane</location>
        <topology evidence="1">Peripheral membrane protein</topology>
    </subcellularLocation>
</comment>
<protein>
    <submittedName>
        <fullName evidence="12">Iron dicitrate transport system permease protein FecE</fullName>
        <ecNumber evidence="12">3.6.3.34</ecNumber>
    </submittedName>
</protein>
<keyword evidence="7" id="KW-0067">ATP-binding</keyword>
<keyword evidence="4" id="KW-1003">Cell membrane</keyword>
<dbReference type="CDD" id="cd03214">
    <property type="entry name" value="ABC_Iron-Siderophores_B12_Hemin"/>
    <property type="match status" value="1"/>
</dbReference>
<dbReference type="GO" id="GO:0005886">
    <property type="term" value="C:plasma membrane"/>
    <property type="evidence" value="ECO:0007669"/>
    <property type="project" value="UniProtKB-SubCell"/>
</dbReference>
<gene>
    <name evidence="12" type="primary">fecE</name>
    <name evidence="12" type="ORF">SSPSH_000562</name>
</gene>
<dbReference type="GO" id="GO:0006826">
    <property type="term" value="P:iron ion transport"/>
    <property type="evidence" value="ECO:0007669"/>
    <property type="project" value="UniProtKB-KW"/>
</dbReference>
<dbReference type="InterPro" id="IPR003439">
    <property type="entry name" value="ABC_transporter-like_ATP-bd"/>
</dbReference>
<dbReference type="EC" id="3.6.3.34" evidence="12"/>
<dbReference type="PANTHER" id="PTHR42771">
    <property type="entry name" value="IRON(3+)-HYDROXAMATE IMPORT ATP-BINDING PROTEIN FHUC"/>
    <property type="match status" value="1"/>
</dbReference>
<comment type="caution">
    <text evidence="12">The sequence shown here is derived from an EMBL/GenBank/DDBJ whole genome shotgun (WGS) entry which is preliminary data.</text>
</comment>
<evidence type="ECO:0000256" key="5">
    <source>
        <dbReference type="ARBA" id="ARBA00022496"/>
    </source>
</evidence>
<dbReference type="eggNOG" id="COG1120">
    <property type="taxonomic scope" value="Bacteria"/>
</dbReference>
<evidence type="ECO:0000256" key="7">
    <source>
        <dbReference type="ARBA" id="ARBA00022840"/>
    </source>
</evidence>
<dbReference type="SMART" id="SM00382">
    <property type="entry name" value="AAA"/>
    <property type="match status" value="1"/>
</dbReference>
<keyword evidence="12" id="KW-0378">Hydrolase</keyword>
<dbReference type="RefSeq" id="WP_006914148.1">
    <property type="nucleotide sequence ID" value="NZ_AFNV02000003.1"/>
</dbReference>
<dbReference type="Gene3D" id="3.40.50.300">
    <property type="entry name" value="P-loop containing nucleotide triphosphate hydrolases"/>
    <property type="match status" value="1"/>
</dbReference>
<proteinExistence type="inferred from homology"/>
<evidence type="ECO:0000256" key="3">
    <source>
        <dbReference type="ARBA" id="ARBA00022448"/>
    </source>
</evidence>
<dbReference type="EMBL" id="AFNV02000003">
    <property type="protein sequence ID" value="ERJ20452.1"/>
    <property type="molecule type" value="Genomic_DNA"/>
</dbReference>
<dbReference type="InterPro" id="IPR017871">
    <property type="entry name" value="ABC_transporter-like_CS"/>
</dbReference>
<reference evidence="12 13" key="1">
    <citation type="journal article" date="2011" name="J. Bacteriol.">
        <title>Genome sequence of Salinisphaera shabanensis, a gammaproteobacterium from the harsh, variable environment of the brine-seawater interface of the Shaban Deep in the Red Sea.</title>
        <authorList>
            <person name="Antunes A."/>
            <person name="Alam I."/>
            <person name="Bajic V.B."/>
            <person name="Stingl U."/>
        </authorList>
    </citation>
    <scope>NUCLEOTIDE SEQUENCE [LARGE SCALE GENOMIC DNA]</scope>
    <source>
        <strain evidence="12 13">E1L3A</strain>
    </source>
</reference>
<dbReference type="GO" id="GO:0005524">
    <property type="term" value="F:ATP binding"/>
    <property type="evidence" value="ECO:0007669"/>
    <property type="project" value="UniProtKB-KW"/>
</dbReference>
<evidence type="ECO:0000256" key="6">
    <source>
        <dbReference type="ARBA" id="ARBA00022741"/>
    </source>
</evidence>
<evidence type="ECO:0000256" key="9">
    <source>
        <dbReference type="ARBA" id="ARBA00023065"/>
    </source>
</evidence>
<dbReference type="Proteomes" id="UP000006242">
    <property type="component" value="Unassembled WGS sequence"/>
</dbReference>
<dbReference type="FunFam" id="3.40.50.300:FF:000134">
    <property type="entry name" value="Iron-enterobactin ABC transporter ATP-binding protein"/>
    <property type="match status" value="1"/>
</dbReference>
<dbReference type="InterPro" id="IPR027417">
    <property type="entry name" value="P-loop_NTPase"/>
</dbReference>
<sequence>MTVPFEAPPLSLTSPLQAEKLCVSYGRRPVLSELDIAFPREQVTAIVGPNGCGKSTLLSALARLHTPQAGRITLERRDIRSYGARELARALALLPQNVTAPEGLTAAELIRFGRQPHQSWLRQWSAEDAAVVDAALAAADLQALAHRPLEAMSGGQRQRAWIAMAIAQQTPVLLLDEPTTALDLGHAIEVFELVRDLAAEGKTVVMVLHDLGNACRYADHLVAMRDGRVVAAGPPSEIVSRELVRELYGVDCTLVTDTDTGAPLLANVRRARDIAAPGSSIS</sequence>
<keyword evidence="9" id="KW-0406">Ion transport</keyword>
<evidence type="ECO:0000256" key="4">
    <source>
        <dbReference type="ARBA" id="ARBA00022475"/>
    </source>
</evidence>
<organism evidence="12 13">
    <name type="scientific">Salinisphaera shabanensis E1L3A</name>
    <dbReference type="NCBI Taxonomy" id="1033802"/>
    <lineage>
        <taxon>Bacteria</taxon>
        <taxon>Pseudomonadati</taxon>
        <taxon>Pseudomonadota</taxon>
        <taxon>Gammaproteobacteria</taxon>
        <taxon>Salinisphaerales</taxon>
        <taxon>Salinisphaeraceae</taxon>
        <taxon>Salinisphaera</taxon>
    </lineage>
</organism>
<dbReference type="PANTHER" id="PTHR42771:SF2">
    <property type="entry name" value="IRON(3+)-HYDROXAMATE IMPORT ATP-BINDING PROTEIN FHUC"/>
    <property type="match status" value="1"/>
</dbReference>
<keyword evidence="5" id="KW-0410">Iron transport</keyword>
<keyword evidence="13" id="KW-1185">Reference proteome</keyword>
<evidence type="ECO:0000256" key="1">
    <source>
        <dbReference type="ARBA" id="ARBA00004202"/>
    </source>
</evidence>
<evidence type="ECO:0000313" key="13">
    <source>
        <dbReference type="Proteomes" id="UP000006242"/>
    </source>
</evidence>
<dbReference type="Pfam" id="PF00005">
    <property type="entry name" value="ABC_tran"/>
    <property type="match status" value="1"/>
</dbReference>
<keyword evidence="8" id="KW-0408">Iron</keyword>
<keyword evidence="10" id="KW-0472">Membrane</keyword>
<reference evidence="12 13" key="2">
    <citation type="journal article" date="2013" name="PLoS ONE">
        <title>INDIGO - INtegrated Data Warehouse of MIcrobial GenOmes with Examples from the Red Sea Extremophiles.</title>
        <authorList>
            <person name="Alam I."/>
            <person name="Antunes A."/>
            <person name="Kamau A.A."/>
            <person name="Ba Alawi W."/>
            <person name="Kalkatawi M."/>
            <person name="Stingl U."/>
            <person name="Bajic V.B."/>
        </authorList>
    </citation>
    <scope>NUCLEOTIDE SEQUENCE [LARGE SCALE GENOMIC DNA]</scope>
    <source>
        <strain evidence="12 13">E1L3A</strain>
    </source>
</reference>
<keyword evidence="3" id="KW-0813">Transport</keyword>
<dbReference type="STRING" id="1033802.SSPSH_000562"/>
<evidence type="ECO:0000256" key="2">
    <source>
        <dbReference type="ARBA" id="ARBA00005417"/>
    </source>
</evidence>
<comment type="similarity">
    <text evidence="2">Belongs to the ABC transporter superfamily.</text>
</comment>
<dbReference type="SUPFAM" id="SSF52540">
    <property type="entry name" value="P-loop containing nucleoside triphosphate hydrolases"/>
    <property type="match status" value="1"/>
</dbReference>
<name>U2EQY0_9GAMM</name>
<dbReference type="PROSITE" id="PS50893">
    <property type="entry name" value="ABC_TRANSPORTER_2"/>
    <property type="match status" value="1"/>
</dbReference>
<feature type="domain" description="ABC transporter" evidence="11">
    <location>
        <begin position="16"/>
        <end position="251"/>
    </location>
</feature>
<dbReference type="PROSITE" id="PS00211">
    <property type="entry name" value="ABC_TRANSPORTER_1"/>
    <property type="match status" value="1"/>
</dbReference>
<evidence type="ECO:0000256" key="10">
    <source>
        <dbReference type="ARBA" id="ARBA00023136"/>
    </source>
</evidence>
<evidence type="ECO:0000259" key="11">
    <source>
        <dbReference type="PROSITE" id="PS50893"/>
    </source>
</evidence>
<dbReference type="InterPro" id="IPR003593">
    <property type="entry name" value="AAA+_ATPase"/>
</dbReference>
<dbReference type="OrthoDB" id="5292475at2"/>
<accession>U2EQY0</accession>